<evidence type="ECO:0000313" key="9">
    <source>
        <dbReference type="Proteomes" id="UP001374803"/>
    </source>
</evidence>
<evidence type="ECO:0000256" key="1">
    <source>
        <dbReference type="ARBA" id="ARBA00022450"/>
    </source>
</evidence>
<evidence type="ECO:0000259" key="7">
    <source>
        <dbReference type="PROSITE" id="PS52019"/>
    </source>
</evidence>
<dbReference type="SUPFAM" id="SSF52151">
    <property type="entry name" value="FabD/lysophospholipase-like"/>
    <property type="match status" value="1"/>
</dbReference>
<dbReference type="Pfam" id="PF08659">
    <property type="entry name" value="KR"/>
    <property type="match status" value="1"/>
</dbReference>
<evidence type="ECO:0000256" key="3">
    <source>
        <dbReference type="ARBA" id="ARBA00022679"/>
    </source>
</evidence>
<feature type="active site" description="Proton donor; for dehydratase activity" evidence="4">
    <location>
        <position position="1131"/>
    </location>
</feature>
<dbReference type="EMBL" id="CP089983">
    <property type="protein sequence ID" value="WXB03745.1"/>
    <property type="molecule type" value="Genomic_DNA"/>
</dbReference>
<dbReference type="CDD" id="cd08955">
    <property type="entry name" value="KR_2_FAS_SDR_x"/>
    <property type="match status" value="1"/>
</dbReference>
<dbReference type="InterPro" id="IPR013968">
    <property type="entry name" value="PKS_KR"/>
</dbReference>
<dbReference type="Pfam" id="PF14765">
    <property type="entry name" value="PS-DH"/>
    <property type="match status" value="1"/>
</dbReference>
<dbReference type="InterPro" id="IPR016036">
    <property type="entry name" value="Malonyl_transacylase_ACP-bd"/>
</dbReference>
<name>A0ABZ2L097_9BACT</name>
<dbReference type="InterPro" id="IPR036736">
    <property type="entry name" value="ACP-like_sf"/>
</dbReference>
<dbReference type="SMART" id="SM00823">
    <property type="entry name" value="PKS_PP"/>
    <property type="match status" value="1"/>
</dbReference>
<dbReference type="PROSITE" id="PS00012">
    <property type="entry name" value="PHOSPHOPANTETHEINE"/>
    <property type="match status" value="1"/>
</dbReference>
<evidence type="ECO:0000259" key="5">
    <source>
        <dbReference type="PROSITE" id="PS50075"/>
    </source>
</evidence>
<dbReference type="Pfam" id="PF00109">
    <property type="entry name" value="ketoacyl-synt"/>
    <property type="match status" value="1"/>
</dbReference>
<dbReference type="InterPro" id="IPR057326">
    <property type="entry name" value="KR_dom"/>
</dbReference>
<dbReference type="Pfam" id="PF00698">
    <property type="entry name" value="Acyl_transf_1"/>
    <property type="match status" value="1"/>
</dbReference>
<dbReference type="SUPFAM" id="SSF47336">
    <property type="entry name" value="ACP-like"/>
    <property type="match status" value="1"/>
</dbReference>
<dbReference type="Gene3D" id="3.40.366.10">
    <property type="entry name" value="Malonyl-Coenzyme A Acyl Carrier Protein, domain 2"/>
    <property type="match status" value="1"/>
</dbReference>
<feature type="active site" description="Proton acceptor; for dehydratase activity" evidence="4">
    <location>
        <position position="961"/>
    </location>
</feature>
<dbReference type="Gene3D" id="1.10.1200.10">
    <property type="entry name" value="ACP-like"/>
    <property type="match status" value="1"/>
</dbReference>
<dbReference type="InterPro" id="IPR020806">
    <property type="entry name" value="PKS_PP-bd"/>
</dbReference>
<feature type="region of interest" description="C-terminal hotdog fold" evidence="4">
    <location>
        <begin position="1070"/>
        <end position="1214"/>
    </location>
</feature>
<proteinExistence type="predicted"/>
<dbReference type="Gene3D" id="3.30.70.3290">
    <property type="match status" value="1"/>
</dbReference>
<dbReference type="Pfam" id="PF22621">
    <property type="entry name" value="CurL-like_PKS_C"/>
    <property type="match status" value="1"/>
</dbReference>
<dbReference type="InterPro" id="IPR049900">
    <property type="entry name" value="PKS_mFAS_DH"/>
</dbReference>
<dbReference type="SUPFAM" id="SSF55048">
    <property type="entry name" value="Probable ACP-binding domain of malonyl-CoA ACP transacylase"/>
    <property type="match status" value="1"/>
</dbReference>
<dbReference type="InterPro" id="IPR006162">
    <property type="entry name" value="Ppantetheine_attach_site"/>
</dbReference>
<feature type="domain" description="Carrier" evidence="5">
    <location>
        <begin position="1698"/>
        <end position="1773"/>
    </location>
</feature>
<dbReference type="RefSeq" id="WP_394833379.1">
    <property type="nucleotide sequence ID" value="NZ_CP089929.1"/>
</dbReference>
<dbReference type="PROSITE" id="PS52004">
    <property type="entry name" value="KS3_2"/>
    <property type="match status" value="1"/>
</dbReference>
<dbReference type="PANTHER" id="PTHR43775:SF51">
    <property type="entry name" value="INACTIVE PHENOLPHTHIOCEROL SYNTHESIS POLYKETIDE SYNTHASE TYPE I PKS1-RELATED"/>
    <property type="match status" value="1"/>
</dbReference>
<dbReference type="InterPro" id="IPR050091">
    <property type="entry name" value="PKS_NRPS_Biosynth_Enz"/>
</dbReference>
<keyword evidence="9" id="KW-1185">Reference proteome</keyword>
<dbReference type="Pfam" id="PF02801">
    <property type="entry name" value="Ketoacyl-synt_C"/>
    <property type="match status" value="1"/>
</dbReference>
<reference evidence="8" key="1">
    <citation type="submission" date="2021-12" db="EMBL/GenBank/DDBJ databases">
        <title>Discovery of the Pendulisporaceae a myxobacterial family with distinct sporulation behavior and unique specialized metabolism.</title>
        <authorList>
            <person name="Garcia R."/>
            <person name="Popoff A."/>
            <person name="Bader C.D."/>
            <person name="Loehr J."/>
            <person name="Walesch S."/>
            <person name="Walt C."/>
            <person name="Boldt J."/>
            <person name="Bunk B."/>
            <person name="Haeckl F.J.F.P.J."/>
            <person name="Gunesch A.P."/>
            <person name="Birkelbach J."/>
            <person name="Nuebel U."/>
            <person name="Pietschmann T."/>
            <person name="Bach T."/>
            <person name="Mueller R."/>
        </authorList>
    </citation>
    <scope>NUCLEOTIDE SEQUENCE</scope>
    <source>
        <strain evidence="8">MSr11367</strain>
    </source>
</reference>
<dbReference type="PROSITE" id="PS00606">
    <property type="entry name" value="KS3_1"/>
    <property type="match status" value="1"/>
</dbReference>
<dbReference type="PANTHER" id="PTHR43775">
    <property type="entry name" value="FATTY ACID SYNTHASE"/>
    <property type="match status" value="1"/>
</dbReference>
<evidence type="ECO:0000256" key="2">
    <source>
        <dbReference type="ARBA" id="ARBA00022553"/>
    </source>
</evidence>
<organism evidence="8 9">
    <name type="scientific">Pendulispora rubella</name>
    <dbReference type="NCBI Taxonomy" id="2741070"/>
    <lineage>
        <taxon>Bacteria</taxon>
        <taxon>Pseudomonadati</taxon>
        <taxon>Myxococcota</taxon>
        <taxon>Myxococcia</taxon>
        <taxon>Myxococcales</taxon>
        <taxon>Sorangiineae</taxon>
        <taxon>Pendulisporaceae</taxon>
        <taxon>Pendulispora</taxon>
    </lineage>
</organism>
<dbReference type="Pfam" id="PF00550">
    <property type="entry name" value="PP-binding"/>
    <property type="match status" value="1"/>
</dbReference>
<dbReference type="InterPro" id="IPR016039">
    <property type="entry name" value="Thiolase-like"/>
</dbReference>
<evidence type="ECO:0000313" key="8">
    <source>
        <dbReference type="EMBL" id="WXB03745.1"/>
    </source>
</evidence>
<protein>
    <submittedName>
        <fullName evidence="8">Type I polyketide synthase</fullName>
    </submittedName>
</protein>
<dbReference type="InterPro" id="IPR020807">
    <property type="entry name" value="PKS_DH"/>
</dbReference>
<keyword evidence="1" id="KW-0596">Phosphopantetheine</keyword>
<feature type="region of interest" description="N-terminal hotdog fold" evidence="4">
    <location>
        <begin position="930"/>
        <end position="1056"/>
    </location>
</feature>
<dbReference type="InterPro" id="IPR049552">
    <property type="entry name" value="PKS_DH_N"/>
</dbReference>
<dbReference type="InterPro" id="IPR042104">
    <property type="entry name" value="PKS_dehydratase_sf"/>
</dbReference>
<dbReference type="SMART" id="SM00822">
    <property type="entry name" value="PKS_KR"/>
    <property type="match status" value="1"/>
</dbReference>
<dbReference type="SMART" id="SM00826">
    <property type="entry name" value="PKS_DH"/>
    <property type="match status" value="1"/>
</dbReference>
<dbReference type="InterPro" id="IPR020841">
    <property type="entry name" value="PKS_Beta-ketoAc_synthase_dom"/>
</dbReference>
<dbReference type="InterPro" id="IPR014030">
    <property type="entry name" value="Ketoacyl_synth_N"/>
</dbReference>
<dbReference type="Gene3D" id="3.10.129.110">
    <property type="entry name" value="Polyketide synthase dehydratase"/>
    <property type="match status" value="1"/>
</dbReference>
<gene>
    <name evidence="8" type="ORF">LVJ94_43425</name>
</gene>
<dbReference type="Pfam" id="PF21089">
    <property type="entry name" value="PKS_DH_N"/>
    <property type="match status" value="1"/>
</dbReference>
<dbReference type="CDD" id="cd00833">
    <property type="entry name" value="PKS"/>
    <property type="match status" value="1"/>
</dbReference>
<dbReference type="InterPro" id="IPR001227">
    <property type="entry name" value="Ac_transferase_dom_sf"/>
</dbReference>
<evidence type="ECO:0000256" key="4">
    <source>
        <dbReference type="PROSITE-ProRule" id="PRU01363"/>
    </source>
</evidence>
<evidence type="ECO:0000259" key="6">
    <source>
        <dbReference type="PROSITE" id="PS52004"/>
    </source>
</evidence>
<dbReference type="InterPro" id="IPR014031">
    <property type="entry name" value="Ketoacyl_synth_C"/>
</dbReference>
<dbReference type="InterPro" id="IPR009081">
    <property type="entry name" value="PP-bd_ACP"/>
</dbReference>
<keyword evidence="2" id="KW-0597">Phosphoprotein</keyword>
<keyword evidence="3" id="KW-0808">Transferase</keyword>
<dbReference type="SMART" id="SM00827">
    <property type="entry name" value="PKS_AT"/>
    <property type="match status" value="1"/>
</dbReference>
<accession>A0ABZ2L097</accession>
<dbReference type="PROSITE" id="PS52019">
    <property type="entry name" value="PKS_MFAS_DH"/>
    <property type="match status" value="1"/>
</dbReference>
<dbReference type="InterPro" id="IPR049551">
    <property type="entry name" value="PKS_DH_C"/>
</dbReference>
<dbReference type="InterPro" id="IPR018201">
    <property type="entry name" value="Ketoacyl_synth_AS"/>
</dbReference>
<dbReference type="InterPro" id="IPR016035">
    <property type="entry name" value="Acyl_Trfase/lysoPLipase"/>
</dbReference>
<dbReference type="InterPro" id="IPR014043">
    <property type="entry name" value="Acyl_transferase_dom"/>
</dbReference>
<dbReference type="SUPFAM" id="SSF53901">
    <property type="entry name" value="Thiolase-like"/>
    <property type="match status" value="1"/>
</dbReference>
<dbReference type="InterPro" id="IPR036291">
    <property type="entry name" value="NAD(P)-bd_dom_sf"/>
</dbReference>
<dbReference type="Proteomes" id="UP001374803">
    <property type="component" value="Chromosome"/>
</dbReference>
<feature type="domain" description="Ketosynthase family 3 (KS3)" evidence="6">
    <location>
        <begin position="32"/>
        <end position="459"/>
    </location>
</feature>
<dbReference type="SMART" id="SM00825">
    <property type="entry name" value="PKS_KS"/>
    <property type="match status" value="1"/>
</dbReference>
<dbReference type="PROSITE" id="PS50075">
    <property type="entry name" value="CARRIER"/>
    <property type="match status" value="1"/>
</dbReference>
<dbReference type="SUPFAM" id="SSF51735">
    <property type="entry name" value="NAD(P)-binding Rossmann-fold domains"/>
    <property type="match status" value="2"/>
</dbReference>
<dbReference type="Gene3D" id="3.40.47.10">
    <property type="match status" value="1"/>
</dbReference>
<sequence length="1810" mass="195960">MSEMDNVEALRRAAQVIHELRGKLETLQKATPEPVAIVSTACRFPGGCDTPRAFWELLEAGRDTICEVPPARWDVEALYDPERRRRWSMYTKVGSFLEEDVSAFDADLFGVSPREAGCIDPQQRMLLEVAWEAIENAGISVEGLSGSSTGVYIGVLSVDYGRIPLESLHPEDLPYSGTGMEFSFPAGRISYHLGLRGPSLVVASACSSSLVCLHQAAAALRNRECDLALAGGVALMLSPEPFIVLSKLGAIAPDGRCKSFDDAADGYGRGEGIGVVVLKRLADARRDGNPVLAIVAGSAVNHDGSAGGISVPNGAAQQEVIKRALDAAGVAPSQIDYVEAHGTGTSLGDPIELDALHAVFGPDRDPKTPLLVGSVKSNIGHLEGAAGVASIIKVVEALRHRRIPRHIGMRTPSTHVDWRRGSLRVVTEETPWSDKLGGRFAGISAFGLSGINAHVVLTAPSDDHEARVLEAPAEMQVVPLSAKTLPALAALVERYRTALRPGGPQHDVELRDLAYTTQIGRSHLQHRVAMTVASMDDLRAQLDVLASAEELANKQRSVASERPKIAFLCSGQGSQYVNMGRELYEREPVFRETLDRCVRILEPQLERPLTEVLFGESSGDAEDEAAPLHDTRYTQPALVVLEIALAALWRERGVEPDMLMGHSVGELAAAHLAGVMDLESVLTLIAARARLMAGLPRTGQMWTVHAERAQVERAIATEGGRVAIAATNGPANVVISGPEEALGRVVERFRSTKVRVHRLRVSHAFHSVLMEPMLDEFARIAGTIRYATPRLLLVSNLTGEVAGPDVVTAKYWVDHVRNEVRFEAGMRTLEQLGASVYLELGPRPALLGLGQSTLPRSRARWVPSLRKGRGEILQMLDALGEVHGLGIEVAWTSLHHGPRPRRRVLPNYPFQRDKYWIRTLEHWGESKAEHALLGTRVASPAKQVQFQNGLDMSRPAFVAHHLVYGAVVLPGACYLEMALAGGQRAVGTQDVEISDVTFHQPLELTMSPTQVATVFTPGEGRSYTFEITSLDPETSLEQPSWICHASGRVQALESAAPAKIDRAVFEARCTRAGDVASFYEDLQRTGITYGVAFRGIQEVRAGNGETLAWIVCDPSLEKEAESLRLHPALLDACFQSIGAGFEGKAPSEDAYLPVGVGRLRFFRAPGLEFWVRTRTSGEAGGELSAELTLFTPEGEAIAELTAFRFKPVSRERILRSKQRALRKWLYDIEWRPSRPAALEHDRFRNRVVGVFAGAGGLGSELCAELVAQGAKAHLVEPGRDFRAALHALERDGGAIDGVVYLGDGQATELLHLTQALVGRDAHQAPRLWVVTQDALASAGARDIDRLIGATSWGLSKVILLEHPELKVKYIDMTTPGTEHLAARLLAELLADDGEDCVALRKSDRCVPRLQRAPALGAPGDPVRFRDDGTYLITGGTGALGVLTARFLGERGAGCLALVSRRGPSSLSPDVRTELEATGARVVVLEGDIGNESHVVRMLGQIAADLPPLRGVIHAAGVLDDGVIVQQTPERFAKVMGPKVDGAMHLHRHTCDLPLEHFILYSSAAAVMGRPGQSNYVAANVFLDELAHLRRAQGLPALSIDWGAWRWVGLAAERTTGEDMAARGIDEIEPEQGLQILEMLLRSAPVQAAVMPLDWAKLGPQLAARAMFSELAAGAEEQEAGGPPFVQQLLETPARERRALLDRHIEVLVMRVLGIKADHLPSSTRGFSELGMDSLMAVDLRNRLQQAFQRVFPGTVAFDHPNLEALTSFVAGEVLQAEEAPTESDPAPVIDADVSALLDGLLQRDDAELHF</sequence>
<dbReference type="Gene3D" id="3.40.50.720">
    <property type="entry name" value="NAD(P)-binding Rossmann-like Domain"/>
    <property type="match status" value="1"/>
</dbReference>
<feature type="domain" description="PKS/mFAS DH" evidence="7">
    <location>
        <begin position="930"/>
        <end position="1214"/>
    </location>
</feature>